<keyword evidence="4" id="KW-0804">Transcription</keyword>
<sequence>MMYNPQLDTFICVVEAGSFSKAAEELYISAPAVIKQINSLENSLNLQLFERTHRGLIITEAGKSLYQDAKYLIQYSKESLIRAQEAMNHNEEIIRVGISPMTPPEIFVELWPKIQKIYPEMKFKLITFENTPENAREILANMGKNIDVIAGIFDETMLELRGCDGTEISREPFCVAVSIHHRLAKKEKITLDDLAGENLMLMQRGWSYYGDMLRDDMMKNHPEINIVDFNLYNVEAFNRCENNNEVLLAFKSWESVHPLIRIIPVEWDYKMPFGILHSKTPSAKVKRLIKAINKVK</sequence>
<dbReference type="InterPro" id="IPR005119">
    <property type="entry name" value="LysR_subst-bd"/>
</dbReference>
<reference evidence="6 7" key="1">
    <citation type="submission" date="2015-09" db="EMBL/GenBank/DDBJ databases">
        <authorList>
            <consortium name="Pathogen Informatics"/>
        </authorList>
    </citation>
    <scope>NUCLEOTIDE SEQUENCE [LARGE SCALE GENOMIC DNA]</scope>
    <source>
        <strain evidence="6 7">2789STDY5608849</strain>
    </source>
</reference>
<organism evidence="6 7">
    <name type="scientific">Fusicatenibacter saccharivorans</name>
    <dbReference type="NCBI Taxonomy" id="1150298"/>
    <lineage>
        <taxon>Bacteria</taxon>
        <taxon>Bacillati</taxon>
        <taxon>Bacillota</taxon>
        <taxon>Clostridia</taxon>
        <taxon>Lachnospirales</taxon>
        <taxon>Lachnospiraceae</taxon>
        <taxon>Fusicatenibacter</taxon>
    </lineage>
</organism>
<gene>
    <name evidence="6" type="primary">cysL_1</name>
    <name evidence="6" type="ORF">ERS852406_00339</name>
</gene>
<evidence type="ECO:0000313" key="7">
    <source>
        <dbReference type="Proteomes" id="UP000095706"/>
    </source>
</evidence>
<dbReference type="SUPFAM" id="SSF53850">
    <property type="entry name" value="Periplasmic binding protein-like II"/>
    <property type="match status" value="1"/>
</dbReference>
<dbReference type="RefSeq" id="WP_055226042.1">
    <property type="nucleotide sequence ID" value="NZ_CYYV01000002.1"/>
</dbReference>
<dbReference type="GO" id="GO:0003677">
    <property type="term" value="F:DNA binding"/>
    <property type="evidence" value="ECO:0007669"/>
    <property type="project" value="UniProtKB-KW"/>
</dbReference>
<dbReference type="Gene3D" id="3.40.190.290">
    <property type="match status" value="1"/>
</dbReference>
<dbReference type="Proteomes" id="UP000095706">
    <property type="component" value="Unassembled WGS sequence"/>
</dbReference>
<evidence type="ECO:0000256" key="2">
    <source>
        <dbReference type="ARBA" id="ARBA00023015"/>
    </source>
</evidence>
<dbReference type="FunFam" id="1.10.10.10:FF:000001">
    <property type="entry name" value="LysR family transcriptional regulator"/>
    <property type="match status" value="1"/>
</dbReference>
<dbReference type="Pfam" id="PF00126">
    <property type="entry name" value="HTH_1"/>
    <property type="match status" value="1"/>
</dbReference>
<feature type="domain" description="HTH lysR-type" evidence="5">
    <location>
        <begin position="2"/>
        <end position="59"/>
    </location>
</feature>
<dbReference type="InterPro" id="IPR036388">
    <property type="entry name" value="WH-like_DNA-bd_sf"/>
</dbReference>
<dbReference type="PRINTS" id="PR00039">
    <property type="entry name" value="HTHLYSR"/>
</dbReference>
<evidence type="ECO:0000259" key="5">
    <source>
        <dbReference type="PROSITE" id="PS50931"/>
    </source>
</evidence>
<dbReference type="PANTHER" id="PTHR30346:SF0">
    <property type="entry name" value="HCA OPERON TRANSCRIPTIONAL ACTIVATOR HCAR"/>
    <property type="match status" value="1"/>
</dbReference>
<dbReference type="SUPFAM" id="SSF46785">
    <property type="entry name" value="Winged helix' DNA-binding domain"/>
    <property type="match status" value="1"/>
</dbReference>
<keyword evidence="3" id="KW-0238">DNA-binding</keyword>
<dbReference type="GO" id="GO:0003700">
    <property type="term" value="F:DNA-binding transcription factor activity"/>
    <property type="evidence" value="ECO:0007669"/>
    <property type="project" value="InterPro"/>
</dbReference>
<comment type="similarity">
    <text evidence="1">Belongs to the LysR transcriptional regulatory family.</text>
</comment>
<keyword evidence="2" id="KW-0805">Transcription regulation</keyword>
<dbReference type="EMBL" id="CYYV01000002">
    <property type="protein sequence ID" value="CUN54534.1"/>
    <property type="molecule type" value="Genomic_DNA"/>
</dbReference>
<evidence type="ECO:0000256" key="4">
    <source>
        <dbReference type="ARBA" id="ARBA00023163"/>
    </source>
</evidence>
<dbReference type="PROSITE" id="PS50931">
    <property type="entry name" value="HTH_LYSR"/>
    <property type="match status" value="1"/>
</dbReference>
<dbReference type="InterPro" id="IPR036390">
    <property type="entry name" value="WH_DNA-bd_sf"/>
</dbReference>
<evidence type="ECO:0000256" key="3">
    <source>
        <dbReference type="ARBA" id="ARBA00023125"/>
    </source>
</evidence>
<evidence type="ECO:0000256" key="1">
    <source>
        <dbReference type="ARBA" id="ARBA00009437"/>
    </source>
</evidence>
<protein>
    <submittedName>
        <fullName evidence="6">CysJI operon transcriptional activator</fullName>
    </submittedName>
</protein>
<proteinExistence type="inferred from homology"/>
<dbReference type="Gene3D" id="1.10.10.10">
    <property type="entry name" value="Winged helix-like DNA-binding domain superfamily/Winged helix DNA-binding domain"/>
    <property type="match status" value="1"/>
</dbReference>
<accession>A0A173XS35</accession>
<dbReference type="AlphaFoldDB" id="A0A173XS35"/>
<evidence type="ECO:0000313" key="6">
    <source>
        <dbReference type="EMBL" id="CUN54534.1"/>
    </source>
</evidence>
<dbReference type="InterPro" id="IPR000847">
    <property type="entry name" value="LysR_HTH_N"/>
</dbReference>
<dbReference type="PANTHER" id="PTHR30346">
    <property type="entry name" value="TRANSCRIPTIONAL DUAL REGULATOR HCAR-RELATED"/>
    <property type="match status" value="1"/>
</dbReference>
<dbReference type="GO" id="GO:0032993">
    <property type="term" value="C:protein-DNA complex"/>
    <property type="evidence" value="ECO:0007669"/>
    <property type="project" value="TreeGrafter"/>
</dbReference>
<dbReference type="Pfam" id="PF03466">
    <property type="entry name" value="LysR_substrate"/>
    <property type="match status" value="1"/>
</dbReference>
<name>A0A173XS35_9FIRM</name>